<protein>
    <submittedName>
        <fullName evidence="2">Uncharacterized protein</fullName>
    </submittedName>
</protein>
<sequence length="89" mass="10373">MKSTAPAKTKPEEYSFDNDLPDPMSKSFLNRSLIDPWKRTDKMDCTETQLPANQIWTQLQQQMFELQDIARHRGVPNTTEPIFTSPYPQ</sequence>
<proteinExistence type="predicted"/>
<gene>
    <name evidence="2" type="ORF">TVAG_074880</name>
</gene>
<evidence type="ECO:0000313" key="3">
    <source>
        <dbReference type="Proteomes" id="UP000001542"/>
    </source>
</evidence>
<dbReference type="AlphaFoldDB" id="A2E405"/>
<reference evidence="2" key="1">
    <citation type="submission" date="2006-10" db="EMBL/GenBank/DDBJ databases">
        <authorList>
            <person name="Amadeo P."/>
            <person name="Zhao Q."/>
            <person name="Wortman J."/>
            <person name="Fraser-Liggett C."/>
            <person name="Carlton J."/>
        </authorList>
    </citation>
    <scope>NUCLEOTIDE SEQUENCE</scope>
    <source>
        <strain evidence="2">G3</strain>
    </source>
</reference>
<organism evidence="2 3">
    <name type="scientific">Trichomonas vaginalis (strain ATCC PRA-98 / G3)</name>
    <dbReference type="NCBI Taxonomy" id="412133"/>
    <lineage>
        <taxon>Eukaryota</taxon>
        <taxon>Metamonada</taxon>
        <taxon>Parabasalia</taxon>
        <taxon>Trichomonadida</taxon>
        <taxon>Trichomonadidae</taxon>
        <taxon>Trichomonas</taxon>
    </lineage>
</organism>
<name>A2E405_TRIV3</name>
<evidence type="ECO:0000256" key="1">
    <source>
        <dbReference type="SAM" id="MobiDB-lite"/>
    </source>
</evidence>
<keyword evidence="3" id="KW-1185">Reference proteome</keyword>
<feature type="region of interest" description="Disordered" evidence="1">
    <location>
        <begin position="1"/>
        <end position="22"/>
    </location>
</feature>
<evidence type="ECO:0000313" key="2">
    <source>
        <dbReference type="EMBL" id="EAY12660.1"/>
    </source>
</evidence>
<dbReference type="VEuPathDB" id="TrichDB:TVAG_074880"/>
<dbReference type="KEGG" id="tva:4770628"/>
<accession>A2E405</accession>
<dbReference type="Proteomes" id="UP000001542">
    <property type="component" value="Unassembled WGS sequence"/>
</dbReference>
<dbReference type="InParanoid" id="A2E405"/>
<dbReference type="VEuPathDB" id="TrichDB:TVAGG3_0147420"/>
<dbReference type="EMBL" id="DS113298">
    <property type="protein sequence ID" value="EAY12660.1"/>
    <property type="molecule type" value="Genomic_DNA"/>
</dbReference>
<dbReference type="RefSeq" id="XP_001324883.1">
    <property type="nucleotide sequence ID" value="XM_001324848.1"/>
</dbReference>
<reference evidence="2" key="2">
    <citation type="journal article" date="2007" name="Science">
        <title>Draft genome sequence of the sexually transmitted pathogen Trichomonas vaginalis.</title>
        <authorList>
            <person name="Carlton J.M."/>
            <person name="Hirt R.P."/>
            <person name="Silva J.C."/>
            <person name="Delcher A.L."/>
            <person name="Schatz M."/>
            <person name="Zhao Q."/>
            <person name="Wortman J.R."/>
            <person name="Bidwell S.L."/>
            <person name="Alsmark U.C.M."/>
            <person name="Besteiro S."/>
            <person name="Sicheritz-Ponten T."/>
            <person name="Noel C.J."/>
            <person name="Dacks J.B."/>
            <person name="Foster P.G."/>
            <person name="Simillion C."/>
            <person name="Van de Peer Y."/>
            <person name="Miranda-Saavedra D."/>
            <person name="Barton G.J."/>
            <person name="Westrop G.D."/>
            <person name="Mueller S."/>
            <person name="Dessi D."/>
            <person name="Fiori P.L."/>
            <person name="Ren Q."/>
            <person name="Paulsen I."/>
            <person name="Zhang H."/>
            <person name="Bastida-Corcuera F.D."/>
            <person name="Simoes-Barbosa A."/>
            <person name="Brown M.T."/>
            <person name="Hayes R.D."/>
            <person name="Mukherjee M."/>
            <person name="Okumura C.Y."/>
            <person name="Schneider R."/>
            <person name="Smith A.J."/>
            <person name="Vanacova S."/>
            <person name="Villalvazo M."/>
            <person name="Haas B.J."/>
            <person name="Pertea M."/>
            <person name="Feldblyum T.V."/>
            <person name="Utterback T.R."/>
            <person name="Shu C.L."/>
            <person name="Osoegawa K."/>
            <person name="de Jong P.J."/>
            <person name="Hrdy I."/>
            <person name="Horvathova L."/>
            <person name="Zubacova Z."/>
            <person name="Dolezal P."/>
            <person name="Malik S.B."/>
            <person name="Logsdon J.M. Jr."/>
            <person name="Henze K."/>
            <person name="Gupta A."/>
            <person name="Wang C.C."/>
            <person name="Dunne R.L."/>
            <person name="Upcroft J.A."/>
            <person name="Upcroft P."/>
            <person name="White O."/>
            <person name="Salzberg S.L."/>
            <person name="Tang P."/>
            <person name="Chiu C.-H."/>
            <person name="Lee Y.-S."/>
            <person name="Embley T.M."/>
            <person name="Coombs G.H."/>
            <person name="Mottram J.C."/>
            <person name="Tachezy J."/>
            <person name="Fraser-Liggett C.M."/>
            <person name="Johnson P.J."/>
        </authorList>
    </citation>
    <scope>NUCLEOTIDE SEQUENCE [LARGE SCALE GENOMIC DNA]</scope>
    <source>
        <strain evidence="2">G3</strain>
    </source>
</reference>